<feature type="region of interest" description="Disordered" evidence="17">
    <location>
        <begin position="1"/>
        <end position="21"/>
    </location>
</feature>
<evidence type="ECO:0000256" key="6">
    <source>
        <dbReference type="ARBA" id="ARBA00022660"/>
    </source>
</evidence>
<accession>A0A1K0FXZ3</accession>
<dbReference type="EMBL" id="ULHB01000020">
    <property type="protein sequence ID" value="SYW76688.1"/>
    <property type="molecule type" value="Genomic_DNA"/>
</dbReference>
<dbReference type="OrthoDB" id="2147978at2759"/>
<evidence type="ECO:0000256" key="3">
    <source>
        <dbReference type="ARBA" id="ARBA00008915"/>
    </source>
</evidence>
<dbReference type="EMBL" id="LT558118">
    <property type="protein sequence ID" value="SAM71925.1"/>
    <property type="molecule type" value="Genomic_DNA"/>
</dbReference>
<keyword evidence="6" id="KW-0679">Respiratory chain</keyword>
<dbReference type="GO" id="GO:0005743">
    <property type="term" value="C:mitochondrial inner membrane"/>
    <property type="evidence" value="ECO:0007669"/>
    <property type="project" value="UniProtKB-SubCell"/>
</dbReference>
<evidence type="ECO:0000256" key="9">
    <source>
        <dbReference type="ARBA" id="ARBA00022946"/>
    </source>
</evidence>
<comment type="subcellular location">
    <subcellularLocation>
        <location evidence="2">Mitochondrion inner membrane</location>
        <topology evidence="2">Single-pass membrane protein</topology>
    </subcellularLocation>
</comment>
<dbReference type="AlphaFoldDB" id="A0A1K0FXZ3"/>
<evidence type="ECO:0000313" key="20">
    <source>
        <dbReference type="EMBL" id="SYW76688.1"/>
    </source>
</evidence>
<comment type="subunit">
    <text evidence="16">Complex I is composed of 45 different subunits. Interacts with BCAP31.</text>
</comment>
<keyword evidence="22" id="KW-1185">Reference proteome</keyword>
<evidence type="ECO:0000313" key="22">
    <source>
        <dbReference type="Proteomes" id="UP000658997"/>
    </source>
</evidence>
<name>A0A1K0FXZ3_9BASI</name>
<keyword evidence="13 18" id="KW-0472">Membrane</keyword>
<evidence type="ECO:0000256" key="5">
    <source>
        <dbReference type="ARBA" id="ARBA00022448"/>
    </source>
</evidence>
<evidence type="ECO:0000256" key="11">
    <source>
        <dbReference type="ARBA" id="ARBA00022989"/>
    </source>
</evidence>
<evidence type="ECO:0000256" key="12">
    <source>
        <dbReference type="ARBA" id="ARBA00023128"/>
    </source>
</evidence>
<evidence type="ECO:0000256" key="1">
    <source>
        <dbReference type="ARBA" id="ARBA00003195"/>
    </source>
</evidence>
<protein>
    <recommendedName>
        <fullName evidence="4">NADH dehydrogenase [ubiquinone] 1 beta subcomplex subunit 11, mitochondrial</fullName>
    </recommendedName>
    <alternativeName>
        <fullName evidence="15">Complex I-ESSS</fullName>
    </alternativeName>
    <alternativeName>
        <fullName evidence="14">NADH-ubiquinone oxidoreductase ESSS subunit</fullName>
    </alternativeName>
</protein>
<evidence type="ECO:0000256" key="18">
    <source>
        <dbReference type="SAM" id="Phobius"/>
    </source>
</evidence>
<dbReference type="Proteomes" id="UP000179920">
    <property type="component" value="Chromosome II"/>
</dbReference>
<evidence type="ECO:0000256" key="16">
    <source>
        <dbReference type="ARBA" id="ARBA00046528"/>
    </source>
</evidence>
<evidence type="ECO:0000256" key="13">
    <source>
        <dbReference type="ARBA" id="ARBA00023136"/>
    </source>
</evidence>
<feature type="compositionally biased region" description="Low complexity" evidence="17">
    <location>
        <begin position="7"/>
        <end position="17"/>
    </location>
</feature>
<evidence type="ECO:0000313" key="21">
    <source>
        <dbReference type="Proteomes" id="UP000179920"/>
    </source>
</evidence>
<keyword evidence="8" id="KW-0999">Mitochondrion inner membrane</keyword>
<reference evidence="19" key="2">
    <citation type="submission" date="2016-04" db="EMBL/GenBank/DDBJ databases">
        <authorList>
            <person name="Evans L.H."/>
            <person name="Alamgir A."/>
            <person name="Owens N."/>
            <person name="Weber N.D."/>
            <person name="Virtaneva K."/>
            <person name="Barbian K."/>
            <person name="Babar A."/>
            <person name="Rosenke K."/>
        </authorList>
    </citation>
    <scope>NUCLEOTIDE SEQUENCE</scope>
    <source>
        <strain evidence="19">UB2112</strain>
    </source>
</reference>
<proteinExistence type="inferred from homology"/>
<dbReference type="PANTHER" id="PTHR40637">
    <property type="entry name" value="ESSS SUBUNIT OF NADH:UBIQUINONE OXIDOREDUCTASE (COMPLEX I) PROTEIN"/>
    <property type="match status" value="1"/>
</dbReference>
<keyword evidence="5" id="KW-0813">Transport</keyword>
<evidence type="ECO:0000256" key="15">
    <source>
        <dbReference type="ARBA" id="ARBA00031387"/>
    </source>
</evidence>
<comment type="similarity">
    <text evidence="3">Belongs to the complex I NDUFB11 subunit family.</text>
</comment>
<reference evidence="21" key="1">
    <citation type="submission" date="2016-04" db="EMBL/GenBank/DDBJ databases">
        <authorList>
            <person name="Guldener U."/>
            <person name="Guldener U."/>
        </authorList>
    </citation>
    <scope>NUCLEOTIDE SEQUENCE [LARGE SCALE GENOMIC DNA]</scope>
    <source>
        <strain evidence="21">UB2112</strain>
    </source>
</reference>
<evidence type="ECO:0000256" key="17">
    <source>
        <dbReference type="SAM" id="MobiDB-lite"/>
    </source>
</evidence>
<evidence type="ECO:0000256" key="7">
    <source>
        <dbReference type="ARBA" id="ARBA00022692"/>
    </source>
</evidence>
<evidence type="ECO:0000313" key="19">
    <source>
        <dbReference type="EMBL" id="SAM71925.1"/>
    </source>
</evidence>
<evidence type="ECO:0000256" key="8">
    <source>
        <dbReference type="ARBA" id="ARBA00022792"/>
    </source>
</evidence>
<organism evidence="19 21">
    <name type="scientific">Ustilago bromivora</name>
    <dbReference type="NCBI Taxonomy" id="307758"/>
    <lineage>
        <taxon>Eukaryota</taxon>
        <taxon>Fungi</taxon>
        <taxon>Dikarya</taxon>
        <taxon>Basidiomycota</taxon>
        <taxon>Ustilaginomycotina</taxon>
        <taxon>Ustilaginomycetes</taxon>
        <taxon>Ustilaginales</taxon>
        <taxon>Ustilaginaceae</taxon>
        <taxon>Ustilago</taxon>
    </lineage>
</organism>
<comment type="function">
    <text evidence="1">Accessory subunit of the mitochondrial membrane respiratory chain NADH dehydrogenase (Complex I), that is believed not to be involved in catalysis. Complex I functions in the transfer of electrons from NADH to the respiratory chain. The immediate electron acceptor for the enzyme is believed to be ubiquinone.</text>
</comment>
<dbReference type="Pfam" id="PF10183">
    <property type="entry name" value="ESSS"/>
    <property type="match status" value="1"/>
</dbReference>
<keyword evidence="9" id="KW-0809">Transit peptide</keyword>
<keyword evidence="10" id="KW-0249">Electron transport</keyword>
<sequence length="119" mass="13111">MFRQALSTSTRSAARASAKQRGTVAQIRFASGGSSYNQPTGYLFGEKVPKGGKRQKEDWENMWYIGLFGGMAFAGVVLMYKPDTSIQSWAMVEARKRLEASGDVWQYKPSPNSGHPNGV</sequence>
<evidence type="ECO:0000256" key="14">
    <source>
        <dbReference type="ARBA" id="ARBA00030753"/>
    </source>
</evidence>
<feature type="transmembrane region" description="Helical" evidence="18">
    <location>
        <begin position="62"/>
        <end position="80"/>
    </location>
</feature>
<dbReference type="Proteomes" id="UP000658997">
    <property type="component" value="Unassembled WGS sequence"/>
</dbReference>
<dbReference type="PANTHER" id="PTHR40637:SF1">
    <property type="entry name" value="ESSS SUBUNIT OF NADH:UBIQUINONE OXIDOREDUCTASE (COMPLEX I) PROTEIN"/>
    <property type="match status" value="1"/>
</dbReference>
<evidence type="ECO:0000256" key="2">
    <source>
        <dbReference type="ARBA" id="ARBA00004434"/>
    </source>
</evidence>
<evidence type="ECO:0000256" key="10">
    <source>
        <dbReference type="ARBA" id="ARBA00022982"/>
    </source>
</evidence>
<keyword evidence="12" id="KW-0496">Mitochondrion</keyword>
<keyword evidence="11 18" id="KW-1133">Transmembrane helix</keyword>
<evidence type="ECO:0000256" key="4">
    <source>
        <dbReference type="ARBA" id="ARBA00018632"/>
    </source>
</evidence>
<keyword evidence="7 18" id="KW-0812">Transmembrane</keyword>
<dbReference type="InterPro" id="IPR019329">
    <property type="entry name" value="NADH_UbQ_OxRdtase_ESSS_su"/>
</dbReference>
<reference evidence="20" key="3">
    <citation type="submission" date="2018-08" db="EMBL/GenBank/DDBJ databases">
        <authorList>
            <person name="Guldener U."/>
        </authorList>
    </citation>
    <scope>NUCLEOTIDE SEQUENCE</scope>
    <source>
        <strain evidence="20">UB2</strain>
    </source>
</reference>
<gene>
    <name evidence="20" type="ORF">UBRO2_01525</name>
    <name evidence="19" type="ORF">UBRO_00245</name>
</gene>